<gene>
    <name evidence="1" type="ORF">Pyn_02940</name>
</gene>
<dbReference type="Proteomes" id="UP000250321">
    <property type="component" value="Unassembled WGS sequence"/>
</dbReference>
<dbReference type="EMBL" id="PJQY01003227">
    <property type="protein sequence ID" value="PQM39217.1"/>
    <property type="molecule type" value="Genomic_DNA"/>
</dbReference>
<sequence length="97" mass="10552">MRIHLPSSLQLLQASQQPSTPFFNHRLFPLAAKAASQLLALVAASIAAAINLLLQSSHLLPSCCKHPSHNLLLLEIHHILHKASPSINSNLFLPSKL</sequence>
<protein>
    <submittedName>
        <fullName evidence="1">Uncharacterized protein</fullName>
    </submittedName>
</protein>
<proteinExistence type="predicted"/>
<dbReference type="AlphaFoldDB" id="A0A314UP17"/>
<reference evidence="1 2" key="1">
    <citation type="submission" date="2018-02" db="EMBL/GenBank/DDBJ databases">
        <title>Draft genome of wild Prunus yedoensis var. nudiflora.</title>
        <authorList>
            <person name="Baek S."/>
            <person name="Kim J.-H."/>
            <person name="Choi K."/>
            <person name="Kim G.-B."/>
            <person name="Cho A."/>
            <person name="Jang H."/>
            <person name="Shin C.-H."/>
            <person name="Yu H.-J."/>
            <person name="Mun J.-H."/>
        </authorList>
    </citation>
    <scope>NUCLEOTIDE SEQUENCE [LARGE SCALE GENOMIC DNA]</scope>
    <source>
        <strain evidence="2">cv. Jeju island</strain>
        <tissue evidence="1">Leaf</tissue>
    </source>
</reference>
<comment type="caution">
    <text evidence="1">The sequence shown here is derived from an EMBL/GenBank/DDBJ whole genome shotgun (WGS) entry which is preliminary data.</text>
</comment>
<organism evidence="1 2">
    <name type="scientific">Prunus yedoensis var. nudiflora</name>
    <dbReference type="NCBI Taxonomy" id="2094558"/>
    <lineage>
        <taxon>Eukaryota</taxon>
        <taxon>Viridiplantae</taxon>
        <taxon>Streptophyta</taxon>
        <taxon>Embryophyta</taxon>
        <taxon>Tracheophyta</taxon>
        <taxon>Spermatophyta</taxon>
        <taxon>Magnoliopsida</taxon>
        <taxon>eudicotyledons</taxon>
        <taxon>Gunneridae</taxon>
        <taxon>Pentapetalae</taxon>
        <taxon>rosids</taxon>
        <taxon>fabids</taxon>
        <taxon>Rosales</taxon>
        <taxon>Rosaceae</taxon>
        <taxon>Amygdaloideae</taxon>
        <taxon>Amygdaleae</taxon>
        <taxon>Prunus</taxon>
    </lineage>
</organism>
<evidence type="ECO:0000313" key="2">
    <source>
        <dbReference type="Proteomes" id="UP000250321"/>
    </source>
</evidence>
<keyword evidence="2" id="KW-1185">Reference proteome</keyword>
<evidence type="ECO:0000313" key="1">
    <source>
        <dbReference type="EMBL" id="PQM39217.1"/>
    </source>
</evidence>
<name>A0A314UP17_PRUYE</name>
<accession>A0A314UP17</accession>